<evidence type="ECO:0000313" key="2">
    <source>
        <dbReference type="Proteomes" id="UP000247485"/>
    </source>
</evidence>
<dbReference type="EMBL" id="QJJG01000002">
    <property type="protein sequence ID" value="PXW48593.1"/>
    <property type="molecule type" value="Genomic_DNA"/>
</dbReference>
<name>A0A318GA18_KLEOX</name>
<protein>
    <submittedName>
        <fullName evidence="1">Uncharacterized protein</fullName>
    </submittedName>
</protein>
<comment type="caution">
    <text evidence="1">The sequence shown here is derived from an EMBL/GenBank/DDBJ whole genome shotgun (WGS) entry which is preliminary data.</text>
</comment>
<accession>A0A318GA18</accession>
<sequence length="73" mass="8261">MIFMVFPSARRCAQRTSLVLGSFTGADVFRLAELVQEKELAEFLPQVLLCQYRNEANLIGAAVSLEQKQRNSR</sequence>
<proteinExistence type="predicted"/>
<evidence type="ECO:0000313" key="1">
    <source>
        <dbReference type="EMBL" id="PXW48593.1"/>
    </source>
</evidence>
<reference evidence="1 2" key="1">
    <citation type="submission" date="2018-05" db="EMBL/GenBank/DDBJ databases">
        <title>Freshwater and sediment microbial communities from various areas in North America, analyzing microbe dynamics in response to fracking.</title>
        <authorList>
            <person name="Lamendella R."/>
        </authorList>
    </citation>
    <scope>NUCLEOTIDE SEQUENCE [LARGE SCALE GENOMIC DNA]</scope>
    <source>
        <strain evidence="1 2">67</strain>
    </source>
</reference>
<dbReference type="AlphaFoldDB" id="A0A318GA18"/>
<dbReference type="Proteomes" id="UP000247485">
    <property type="component" value="Unassembled WGS sequence"/>
</dbReference>
<organism evidence="1 2">
    <name type="scientific">Klebsiella oxytoca</name>
    <dbReference type="NCBI Taxonomy" id="571"/>
    <lineage>
        <taxon>Bacteria</taxon>
        <taxon>Pseudomonadati</taxon>
        <taxon>Pseudomonadota</taxon>
        <taxon>Gammaproteobacteria</taxon>
        <taxon>Enterobacterales</taxon>
        <taxon>Enterobacteriaceae</taxon>
        <taxon>Klebsiella/Raoultella group</taxon>
        <taxon>Klebsiella</taxon>
    </lineage>
</organism>
<gene>
    <name evidence="1" type="ORF">DET57_102200</name>
</gene>